<dbReference type="STRING" id="631362.Thi970DRAFT_04751"/>
<gene>
    <name evidence="2" type="ORF">Thi970DRAFT_04751</name>
</gene>
<dbReference type="Proteomes" id="UP000002964">
    <property type="component" value="Unassembled WGS sequence"/>
</dbReference>
<name>H8Z8B7_9GAMM</name>
<sequence>MGDNGSAWYILGLSTGFIFGLAIAAPSWHSVVVPLKKTEHAALVQATANARMERRICLRVREAFIKSLGSETDLDFLCADPIDATPPER</sequence>
<proteinExistence type="predicted"/>
<keyword evidence="1" id="KW-1133">Transmembrane helix</keyword>
<reference evidence="3" key="1">
    <citation type="submission" date="2011-06" db="EMBL/GenBank/DDBJ databases">
        <authorList>
            <consortium name="US DOE Joint Genome Institute (JGI-PGF)"/>
            <person name="Lucas S."/>
            <person name="Han J."/>
            <person name="Lapidus A."/>
            <person name="Cheng J.-F."/>
            <person name="Goodwin L."/>
            <person name="Pitluck S."/>
            <person name="Peters L."/>
            <person name="Land M.L."/>
            <person name="Hauser L."/>
            <person name="Vogl K."/>
            <person name="Liu Z."/>
            <person name="Overmann J."/>
            <person name="Frigaard N.-U."/>
            <person name="Bryant D.A."/>
            <person name="Woyke T.J."/>
        </authorList>
    </citation>
    <scope>NUCLEOTIDE SEQUENCE [LARGE SCALE GENOMIC DNA]</scope>
    <source>
        <strain evidence="3">970</strain>
    </source>
</reference>
<reference evidence="2 3" key="2">
    <citation type="submission" date="2011-11" db="EMBL/GenBank/DDBJ databases">
        <authorList>
            <consortium name="US DOE Joint Genome Institute"/>
            <person name="Lucas S."/>
            <person name="Han J."/>
            <person name="Lapidus A."/>
            <person name="Cheng J.-F."/>
            <person name="Goodwin L."/>
            <person name="Pitluck S."/>
            <person name="Peters L."/>
            <person name="Ovchinnikova G."/>
            <person name="Zhang X."/>
            <person name="Detter J.C."/>
            <person name="Han C."/>
            <person name="Tapia R."/>
            <person name="Land M."/>
            <person name="Hauser L."/>
            <person name="Kyrpides N."/>
            <person name="Ivanova N."/>
            <person name="Pagani I."/>
            <person name="Vogl K."/>
            <person name="Liu Z."/>
            <person name="Overmann J."/>
            <person name="Frigaard N.-U."/>
            <person name="Bryant D."/>
            <person name="Woyke T."/>
        </authorList>
    </citation>
    <scope>NUCLEOTIDE SEQUENCE [LARGE SCALE GENOMIC DNA]</scope>
    <source>
        <strain evidence="2 3">970</strain>
    </source>
</reference>
<keyword evidence="1" id="KW-0472">Membrane</keyword>
<organism evidence="2 3">
    <name type="scientific">Thiorhodovibrio frisius</name>
    <dbReference type="NCBI Taxonomy" id="631362"/>
    <lineage>
        <taxon>Bacteria</taxon>
        <taxon>Pseudomonadati</taxon>
        <taxon>Pseudomonadota</taxon>
        <taxon>Gammaproteobacteria</taxon>
        <taxon>Chromatiales</taxon>
        <taxon>Chromatiaceae</taxon>
        <taxon>Thiorhodovibrio</taxon>
    </lineage>
</organism>
<protein>
    <submittedName>
        <fullName evidence="2">Uncharacterized protein</fullName>
    </submittedName>
</protein>
<dbReference type="HOGENOM" id="CLU_2453681_0_0_6"/>
<evidence type="ECO:0000313" key="2">
    <source>
        <dbReference type="EMBL" id="EIC21066.1"/>
    </source>
</evidence>
<dbReference type="RefSeq" id="WP_009151469.1">
    <property type="nucleotide sequence ID" value="NZ_CP121471.1"/>
</dbReference>
<dbReference type="EMBL" id="JH603170">
    <property type="protein sequence ID" value="EIC21066.1"/>
    <property type="molecule type" value="Genomic_DNA"/>
</dbReference>
<evidence type="ECO:0000313" key="3">
    <source>
        <dbReference type="Proteomes" id="UP000002964"/>
    </source>
</evidence>
<keyword evidence="3" id="KW-1185">Reference proteome</keyword>
<feature type="transmembrane region" description="Helical" evidence="1">
    <location>
        <begin position="6"/>
        <end position="28"/>
    </location>
</feature>
<keyword evidence="1" id="KW-0812">Transmembrane</keyword>
<accession>H8Z8B7</accession>
<dbReference type="AlphaFoldDB" id="H8Z8B7"/>
<evidence type="ECO:0000256" key="1">
    <source>
        <dbReference type="SAM" id="Phobius"/>
    </source>
</evidence>